<evidence type="ECO:0000256" key="2">
    <source>
        <dbReference type="SAM" id="Phobius"/>
    </source>
</evidence>
<dbReference type="InterPro" id="IPR007410">
    <property type="entry name" value="LpqE-like"/>
</dbReference>
<feature type="transmembrane region" description="Helical" evidence="2">
    <location>
        <begin position="36"/>
        <end position="59"/>
    </location>
</feature>
<dbReference type="InterPro" id="IPR058248">
    <property type="entry name" value="Lxx211020-like"/>
</dbReference>
<comment type="caution">
    <text evidence="3">The sequence shown here is derived from an EMBL/GenBank/DDBJ whole genome shotgun (WGS) entry which is preliminary data.</text>
</comment>
<keyword evidence="2" id="KW-0472">Membrane</keyword>
<dbReference type="PANTHER" id="PTHR36302:SF1">
    <property type="entry name" value="COPPER CHAPERONE PCU(A)C"/>
    <property type="match status" value="1"/>
</dbReference>
<keyword evidence="4" id="KW-1185">Reference proteome</keyword>
<reference evidence="3 4" key="1">
    <citation type="journal article" date="2023" name="Microb. Genom.">
        <title>Mesoterricola silvestris gen. nov., sp. nov., Mesoterricola sediminis sp. nov., Geothrix oryzae sp. nov., Geothrix edaphica sp. nov., Geothrix rubra sp. nov., and Geothrix limicola sp. nov., six novel members of Acidobacteriota isolated from soils.</title>
        <authorList>
            <person name="Weisberg A.J."/>
            <person name="Pearce E."/>
            <person name="Kramer C.G."/>
            <person name="Chang J.H."/>
            <person name="Clarke C.R."/>
        </authorList>
    </citation>
    <scope>NUCLEOTIDE SEQUENCE [LARGE SCALE GENOMIC DNA]</scope>
    <source>
        <strain evidence="3 4">NRRL_B-2795</strain>
    </source>
</reference>
<dbReference type="PANTHER" id="PTHR36302">
    <property type="entry name" value="BLR7088 PROTEIN"/>
    <property type="match status" value="1"/>
</dbReference>
<organism evidence="3 4">
    <name type="scientific">Streptomyces griseiscabiei</name>
    <dbReference type="NCBI Taxonomy" id="2993540"/>
    <lineage>
        <taxon>Bacteria</taxon>
        <taxon>Bacillati</taxon>
        <taxon>Actinomycetota</taxon>
        <taxon>Actinomycetes</taxon>
        <taxon>Kitasatosporales</taxon>
        <taxon>Streptomycetaceae</taxon>
        <taxon>Streptomyces</taxon>
    </lineage>
</organism>
<keyword evidence="2" id="KW-0812">Transmembrane</keyword>
<proteinExistence type="predicted"/>
<dbReference type="Proteomes" id="UP001271723">
    <property type="component" value="Unassembled WGS sequence"/>
</dbReference>
<keyword evidence="2" id="KW-1133">Transmembrane helix</keyword>
<dbReference type="SUPFAM" id="SSF110087">
    <property type="entry name" value="DR1885-like metal-binding protein"/>
    <property type="match status" value="1"/>
</dbReference>
<dbReference type="InterPro" id="IPR036182">
    <property type="entry name" value="PCuAC_sf"/>
</dbReference>
<sequence length="191" mass="19703">MTGGPPAAPVRPTEPRPAARAADPWRPTRRRLTDTLLAAVAPVVVCALALSGLTLWTVYGNAGTPPRIAVTEGRVFLPTGDTPQTAAFFRVTNSGGSADRLVKVTSADVDGPGSLSRHRMTGTASAVAETVASVAVPAGGTLAMTPTGLDVIVPVNTDWRFGDLVDFTLHFEHSGAVRALAVVDRPGGEAE</sequence>
<protein>
    <submittedName>
        <fullName evidence="3">Copper chaperone PCu(A)C</fullName>
    </submittedName>
</protein>
<dbReference type="RefSeq" id="WP_086761986.1">
    <property type="nucleotide sequence ID" value="NZ_JAGJBZ010000002.1"/>
</dbReference>
<name>A0ABU4L571_9ACTN</name>
<dbReference type="Gene3D" id="2.60.40.1890">
    <property type="entry name" value="PCu(A)C copper chaperone"/>
    <property type="match status" value="1"/>
</dbReference>
<gene>
    <name evidence="3" type="ORF">PV517_18165</name>
</gene>
<accession>A0ABU4L571</accession>
<evidence type="ECO:0000256" key="1">
    <source>
        <dbReference type="SAM" id="MobiDB-lite"/>
    </source>
</evidence>
<evidence type="ECO:0000313" key="4">
    <source>
        <dbReference type="Proteomes" id="UP001271723"/>
    </source>
</evidence>
<dbReference type="Pfam" id="PF04314">
    <property type="entry name" value="PCuAC"/>
    <property type="match status" value="1"/>
</dbReference>
<dbReference type="EMBL" id="JARAVY010000006">
    <property type="protein sequence ID" value="MDX2910615.1"/>
    <property type="molecule type" value="Genomic_DNA"/>
</dbReference>
<feature type="region of interest" description="Disordered" evidence="1">
    <location>
        <begin position="1"/>
        <end position="27"/>
    </location>
</feature>
<evidence type="ECO:0000313" key="3">
    <source>
        <dbReference type="EMBL" id="MDX2910615.1"/>
    </source>
</evidence>
<feature type="compositionally biased region" description="Low complexity" evidence="1">
    <location>
        <begin position="16"/>
        <end position="25"/>
    </location>
</feature>